<evidence type="ECO:0000313" key="3">
    <source>
        <dbReference type="Proteomes" id="UP001063350"/>
    </source>
</evidence>
<dbReference type="Proteomes" id="UP001063350">
    <property type="component" value="Chromosome"/>
</dbReference>
<accession>A0A915TZT9</accession>
<evidence type="ECO:0000256" key="1">
    <source>
        <dbReference type="SAM" id="Coils"/>
    </source>
</evidence>
<reference evidence="2" key="1">
    <citation type="submission" date="2020-12" db="EMBL/GenBank/DDBJ databases">
        <title>Desulfobium dissulfuricans gen. nov., sp. nov., a novel mesophilic, sulfate-reducing bacterium isolated from a deep-sea hydrothermal vent.</title>
        <authorList>
            <person name="Hashimoto Y."/>
            <person name="Tame A."/>
            <person name="Sawayama S."/>
            <person name="Miyazaki J."/>
            <person name="Takai K."/>
            <person name="Nakagawa S."/>
        </authorList>
    </citation>
    <scope>NUCLEOTIDE SEQUENCE</scope>
    <source>
        <strain evidence="2">GF1</strain>
    </source>
</reference>
<name>A0A915TZT9_9BACT</name>
<dbReference type="AlphaFoldDB" id="A0A915TZT9"/>
<proteinExistence type="predicted"/>
<organism evidence="2 3">
    <name type="scientific">Desulfolithobacter dissulfuricans</name>
    <dbReference type="NCBI Taxonomy" id="2795293"/>
    <lineage>
        <taxon>Bacteria</taxon>
        <taxon>Pseudomonadati</taxon>
        <taxon>Thermodesulfobacteriota</taxon>
        <taxon>Desulfobulbia</taxon>
        <taxon>Desulfobulbales</taxon>
        <taxon>Desulfobulbaceae</taxon>
        <taxon>Desulfolithobacter</taxon>
    </lineage>
</organism>
<keyword evidence="1" id="KW-0175">Coiled coil</keyword>
<dbReference type="KEGG" id="ddu:GF1_11690"/>
<keyword evidence="3" id="KW-1185">Reference proteome</keyword>
<evidence type="ECO:0000313" key="2">
    <source>
        <dbReference type="EMBL" id="BCO08793.1"/>
    </source>
</evidence>
<sequence length="202" mass="23047">MAKTKEPASTSVNPRDLADDVLDILEESLDVRKAARILTEAIEKKERLESDMENLMAREEDLEQEIKNLKKNFGAEDSISDMKKLKSLTIERQAVAESIELLGQQLKDTGKLARAIVDQTNHIPVIVNLELAPVAAKWQEDVDRKVDELLQMLTIYQDAARIVCKKQDIVPSDMFGTMALRPIMPKIKEIRRFERFTDMLVI</sequence>
<protein>
    <submittedName>
        <fullName evidence="2">Uncharacterized protein</fullName>
    </submittedName>
</protein>
<dbReference type="EMBL" id="AP024233">
    <property type="protein sequence ID" value="BCO08793.1"/>
    <property type="molecule type" value="Genomic_DNA"/>
</dbReference>
<feature type="coiled-coil region" evidence="1">
    <location>
        <begin position="31"/>
        <end position="72"/>
    </location>
</feature>
<gene>
    <name evidence="2" type="ORF">GF1_11690</name>
</gene>
<dbReference type="RefSeq" id="WP_267928695.1">
    <property type="nucleotide sequence ID" value="NZ_AP024233.1"/>
</dbReference>